<dbReference type="SUPFAM" id="SSF54236">
    <property type="entry name" value="Ubiquitin-like"/>
    <property type="match status" value="1"/>
</dbReference>
<dbReference type="FunFam" id="1.10.167.10:FF:000003">
    <property type="entry name" value="Axin 1"/>
    <property type="match status" value="1"/>
</dbReference>
<dbReference type="InterPro" id="IPR024066">
    <property type="entry name" value="RGS_subdom1/3"/>
</dbReference>
<evidence type="ECO:0000256" key="4">
    <source>
        <dbReference type="ARBA" id="ARBA00013892"/>
    </source>
</evidence>
<evidence type="ECO:0000256" key="16">
    <source>
        <dbReference type="PROSITE-ProRule" id="PRU00069"/>
    </source>
</evidence>
<feature type="region of interest" description="Disordered" evidence="17">
    <location>
        <begin position="414"/>
        <end position="438"/>
    </location>
</feature>
<accession>A0A341CL75</accession>
<dbReference type="RefSeq" id="XP_024615155.1">
    <property type="nucleotide sequence ID" value="XM_024759387.1"/>
</dbReference>
<dbReference type="GO" id="GO:0042802">
    <property type="term" value="F:identical protein binding"/>
    <property type="evidence" value="ECO:0007669"/>
    <property type="project" value="TreeGrafter"/>
</dbReference>
<dbReference type="InterPro" id="IPR044926">
    <property type="entry name" value="RGS_subdomain_2"/>
</dbReference>
<dbReference type="FunFam" id="2.40.240.130:FF:000002">
    <property type="entry name" value="Axin 1"/>
    <property type="match status" value="1"/>
</dbReference>
<dbReference type="GO" id="GO:0030877">
    <property type="term" value="C:beta-catenin destruction complex"/>
    <property type="evidence" value="ECO:0007669"/>
    <property type="project" value="TreeGrafter"/>
</dbReference>
<evidence type="ECO:0000256" key="7">
    <source>
        <dbReference type="ARBA" id="ARBA00022490"/>
    </source>
</evidence>
<evidence type="ECO:0000256" key="11">
    <source>
        <dbReference type="ARBA" id="ARBA00022765"/>
    </source>
</evidence>
<dbReference type="GO" id="GO:0019901">
    <property type="term" value="F:protein kinase binding"/>
    <property type="evidence" value="ECO:0007669"/>
    <property type="project" value="TreeGrafter"/>
</dbReference>
<dbReference type="CTD" id="8312"/>
<dbReference type="SUPFAM" id="SSF48097">
    <property type="entry name" value="Regulator of G-protein signaling, RGS"/>
    <property type="match status" value="1"/>
</dbReference>
<dbReference type="InterPro" id="IPR036305">
    <property type="entry name" value="RGS_sf"/>
</dbReference>
<evidence type="ECO:0000256" key="3">
    <source>
        <dbReference type="ARBA" id="ARBA00004496"/>
    </source>
</evidence>
<dbReference type="Gene3D" id="1.10.196.10">
    <property type="match status" value="2"/>
</dbReference>
<comment type="subcellular location">
    <subcellularLocation>
        <location evidence="2">Cell membrane</location>
    </subcellularLocation>
    <subcellularLocation>
        <location evidence="3">Cytoplasm</location>
    </subcellularLocation>
    <subcellularLocation>
        <location evidence="1">Nucleus</location>
    </subcellularLocation>
</comment>
<evidence type="ECO:0000256" key="10">
    <source>
        <dbReference type="ARBA" id="ARBA00022700"/>
    </source>
</evidence>
<dbReference type="PANTHER" id="PTHR46102">
    <property type="entry name" value="AXIN"/>
    <property type="match status" value="1"/>
</dbReference>
<evidence type="ECO:0000256" key="15">
    <source>
        <dbReference type="ARBA" id="ARBA00032466"/>
    </source>
</evidence>
<dbReference type="AlphaFoldDB" id="A0A341CL75"/>
<evidence type="ECO:0000256" key="13">
    <source>
        <dbReference type="ARBA" id="ARBA00023136"/>
    </source>
</evidence>
<dbReference type="GO" id="GO:0005886">
    <property type="term" value="C:plasma membrane"/>
    <property type="evidence" value="ECO:0007669"/>
    <property type="project" value="UniProtKB-SubCell"/>
</dbReference>
<reference evidence="21" key="1">
    <citation type="submission" date="2025-08" db="UniProtKB">
        <authorList>
            <consortium name="RefSeq"/>
        </authorList>
    </citation>
    <scope>IDENTIFICATION</scope>
    <source>
        <tissue evidence="21">Meat</tissue>
    </source>
</reference>
<feature type="region of interest" description="Disordered" evidence="17">
    <location>
        <begin position="645"/>
        <end position="671"/>
    </location>
</feature>
<dbReference type="CDD" id="cd11582">
    <property type="entry name" value="Axin_TNKS_binding"/>
    <property type="match status" value="1"/>
</dbReference>
<evidence type="ECO:0000256" key="12">
    <source>
        <dbReference type="ARBA" id="ARBA00022843"/>
    </source>
</evidence>
<keyword evidence="12" id="KW-0832">Ubl conjugation</keyword>
<dbReference type="GO" id="GO:0090090">
    <property type="term" value="P:negative regulation of canonical Wnt signaling pathway"/>
    <property type="evidence" value="ECO:0007669"/>
    <property type="project" value="InterPro"/>
</dbReference>
<dbReference type="InterPro" id="IPR029071">
    <property type="entry name" value="Ubiquitin-like_domsf"/>
</dbReference>
<evidence type="ECO:0000259" key="18">
    <source>
        <dbReference type="PROSITE" id="PS50132"/>
    </source>
</evidence>
<dbReference type="InterPro" id="IPR038207">
    <property type="entry name" value="DIX_dom_sf"/>
</dbReference>
<dbReference type="GO" id="GO:0008013">
    <property type="term" value="F:beta-catenin binding"/>
    <property type="evidence" value="ECO:0007669"/>
    <property type="project" value="TreeGrafter"/>
</dbReference>
<dbReference type="SMART" id="SM00021">
    <property type="entry name" value="DAX"/>
    <property type="match status" value="1"/>
</dbReference>
<organism evidence="20 21">
    <name type="scientific">Neophocaena asiaeorientalis asiaeorientalis</name>
    <name type="common">Yangtze finless porpoise</name>
    <name type="synonym">Neophocaena phocaenoides subsp. asiaeorientalis</name>
    <dbReference type="NCBI Taxonomy" id="1706337"/>
    <lineage>
        <taxon>Eukaryota</taxon>
        <taxon>Metazoa</taxon>
        <taxon>Chordata</taxon>
        <taxon>Craniata</taxon>
        <taxon>Vertebrata</taxon>
        <taxon>Euteleostomi</taxon>
        <taxon>Mammalia</taxon>
        <taxon>Eutheria</taxon>
        <taxon>Laurasiatheria</taxon>
        <taxon>Artiodactyla</taxon>
        <taxon>Whippomorpha</taxon>
        <taxon>Cetacea</taxon>
        <taxon>Odontoceti</taxon>
        <taxon>Phocoenidae</taxon>
        <taxon>Neophocaena</taxon>
    </lineage>
</organism>
<keyword evidence="11" id="KW-0013">ADP-ribosylation</keyword>
<dbReference type="PRINTS" id="PR01301">
    <property type="entry name" value="RGSPROTEIN"/>
</dbReference>
<feature type="compositionally biased region" description="Basic and acidic residues" evidence="17">
    <location>
        <begin position="544"/>
        <end position="555"/>
    </location>
</feature>
<dbReference type="GO" id="GO:0005634">
    <property type="term" value="C:nucleus"/>
    <property type="evidence" value="ECO:0007669"/>
    <property type="project" value="UniProtKB-SubCell"/>
</dbReference>
<feature type="region of interest" description="Disordered" evidence="17">
    <location>
        <begin position="531"/>
        <end position="628"/>
    </location>
</feature>
<feature type="compositionally biased region" description="Basic residues" evidence="17">
    <location>
        <begin position="531"/>
        <end position="543"/>
    </location>
</feature>
<dbReference type="GO" id="GO:0031625">
    <property type="term" value="F:ubiquitin protein ligase binding"/>
    <property type="evidence" value="ECO:0007669"/>
    <property type="project" value="TreeGrafter"/>
</dbReference>
<dbReference type="GO" id="GO:0005737">
    <property type="term" value="C:cytoplasm"/>
    <property type="evidence" value="ECO:0007669"/>
    <property type="project" value="UniProtKB-SubCell"/>
</dbReference>
<dbReference type="InterPro" id="IPR043581">
    <property type="entry name" value="Axin-like"/>
</dbReference>
<keyword evidence="7" id="KW-0963">Cytoplasm</keyword>
<feature type="region of interest" description="Disordered" evidence="17">
    <location>
        <begin position="1"/>
        <end position="81"/>
    </location>
</feature>
<dbReference type="GO" id="GO:0016055">
    <property type="term" value="P:Wnt signaling pathway"/>
    <property type="evidence" value="ECO:0007669"/>
    <property type="project" value="UniProtKB-KW"/>
</dbReference>
<dbReference type="GeneID" id="112409352"/>
<dbReference type="PANTHER" id="PTHR46102:SF3">
    <property type="entry name" value="AXIN-1"/>
    <property type="match status" value="1"/>
</dbReference>
<dbReference type="FunFam" id="1.10.196.10:FF:000002">
    <property type="entry name" value="Axin 1"/>
    <property type="match status" value="1"/>
</dbReference>
<evidence type="ECO:0000256" key="6">
    <source>
        <dbReference type="ARBA" id="ARBA00022475"/>
    </source>
</evidence>
<evidence type="ECO:0000256" key="14">
    <source>
        <dbReference type="ARBA" id="ARBA00023242"/>
    </source>
</evidence>
<feature type="region of interest" description="Disordered" evidence="17">
    <location>
        <begin position="216"/>
        <end position="245"/>
    </location>
</feature>
<keyword evidence="14" id="KW-0539">Nucleus</keyword>
<feature type="region of interest" description="Disordered" evidence="17">
    <location>
        <begin position="316"/>
        <end position="344"/>
    </location>
</feature>
<dbReference type="InterPro" id="IPR001158">
    <property type="entry name" value="DIX"/>
</dbReference>
<proteinExistence type="predicted"/>
<dbReference type="InterPro" id="IPR032101">
    <property type="entry name" value="Axin_TNKS-bd"/>
</dbReference>
<evidence type="ECO:0000256" key="1">
    <source>
        <dbReference type="ARBA" id="ARBA00004123"/>
    </source>
</evidence>
<feature type="compositionally biased region" description="Low complexity" evidence="17">
    <location>
        <begin position="320"/>
        <end position="341"/>
    </location>
</feature>
<dbReference type="Proteomes" id="UP000252040">
    <property type="component" value="Unplaced"/>
</dbReference>
<protein>
    <recommendedName>
        <fullName evidence="4">Axin-1</fullName>
    </recommendedName>
    <alternativeName>
        <fullName evidence="15">Axis inhibition protein 1</fullName>
    </alternativeName>
</protein>
<keyword evidence="6" id="KW-1003">Cell membrane</keyword>
<keyword evidence="13" id="KW-0472">Membrane</keyword>
<dbReference type="GO" id="GO:0060090">
    <property type="term" value="F:molecular adaptor activity"/>
    <property type="evidence" value="ECO:0007669"/>
    <property type="project" value="TreeGrafter"/>
</dbReference>
<feature type="compositionally biased region" description="Basic and acidic residues" evidence="17">
    <location>
        <begin position="715"/>
        <end position="725"/>
    </location>
</feature>
<dbReference type="InterPro" id="IPR016137">
    <property type="entry name" value="RGS"/>
</dbReference>
<dbReference type="CDD" id="cd08707">
    <property type="entry name" value="RGS_Axin"/>
    <property type="match status" value="1"/>
</dbReference>
<dbReference type="Pfam" id="PF00778">
    <property type="entry name" value="DIX"/>
    <property type="match status" value="1"/>
</dbReference>
<dbReference type="Pfam" id="PF00615">
    <property type="entry name" value="RGS"/>
    <property type="match status" value="1"/>
</dbReference>
<dbReference type="GO" id="GO:0048468">
    <property type="term" value="P:cell development"/>
    <property type="evidence" value="ECO:0007669"/>
    <property type="project" value="TreeGrafter"/>
</dbReference>
<dbReference type="SMART" id="SM00315">
    <property type="entry name" value="RGS"/>
    <property type="match status" value="1"/>
</dbReference>
<feature type="domain" description="DIX" evidence="19">
    <location>
        <begin position="748"/>
        <end position="830"/>
    </location>
</feature>
<dbReference type="Gene3D" id="1.10.167.10">
    <property type="entry name" value="Regulator of G-protein Signalling 4, domain 2"/>
    <property type="match status" value="1"/>
</dbReference>
<dbReference type="GO" id="GO:0032436">
    <property type="term" value="P:positive regulation of proteasomal ubiquitin-dependent protein catabolic process"/>
    <property type="evidence" value="ECO:0007669"/>
    <property type="project" value="TreeGrafter"/>
</dbReference>
<dbReference type="PROSITE" id="PS50132">
    <property type="entry name" value="RGS"/>
    <property type="match status" value="1"/>
</dbReference>
<evidence type="ECO:0000256" key="17">
    <source>
        <dbReference type="SAM" id="MobiDB-lite"/>
    </source>
</evidence>
<evidence type="ECO:0000259" key="19">
    <source>
        <dbReference type="PROSITE" id="PS50841"/>
    </source>
</evidence>
<dbReference type="Pfam" id="PF16646">
    <property type="entry name" value="AXIN1_TNKS_BD"/>
    <property type="match status" value="1"/>
</dbReference>
<evidence type="ECO:0000313" key="21">
    <source>
        <dbReference type="RefSeq" id="XP_024615155.1"/>
    </source>
</evidence>
<dbReference type="GO" id="GO:0070411">
    <property type="term" value="F:I-SMAD binding"/>
    <property type="evidence" value="ECO:0007669"/>
    <property type="project" value="TreeGrafter"/>
</dbReference>
<dbReference type="Pfam" id="PF08833">
    <property type="entry name" value="Axin_b-cat_bind"/>
    <property type="match status" value="1"/>
</dbReference>
<sequence>MNIQEQGFPLDLGASFTEDAPRPPVPGEEGELVSTDPRPISHSFCSGKGAGIKGETSTATPRRSDLDLGYEPEGSASPTPPYLKWAESLHSLLDDQDGINLFRTFLKQEDCADLLDFWFACSGFRKLEPCDSNEEKRLKLARAIYRKYILDNNGIVSRQTKPATKSFIKDCIMKQQIDPAMFDQAQTEIQSTMEENTYPSFLKSDIYLEYTRTGSESPKLCSDQSSGSGTGKGVPGYLPTLNEDEEWKCDQDVDEDDGRDPAPPSRLTQKLLLETAAPRASSSRRYSEGREFRYGSWREPVNPYYVNSGYALAPATSANDSEQQSLSSDADSLSLTDSSVDGVPPYRIRKQHRREMQESVQVNGRVPLPHIPRTYRMPKEVRVEPQKFAAELIHRLEAVQRTREAEEKLEERLKRVRMEEEGEDGDVSSGPPGASHKLPSAPAWHHFPPRYADVSCVGLRDAHEENPESILDEHVQRVMRTPGCQSPGPGHRSPDSAHMPKMGVLGGTVPGHGKHVPKSGAKLDTAGLHLHRHGHHHSHHGSARPKEPAEAEASRRVQSSFVWGPELHGHAAKPRSHVESMGAAPTTSDSLAYSGKASMTSKRNSKKAESGKSTSVEAPGPSEDAEKNQKIMQWIIEGEKEISRHRKAGHGSSGAKKQQAHESSRPLSIERPGAVHPWVSAQLRTSVQPSHLFIQDPTMPPNPAPNPLTQLEEARRRLEEEEKRASKAPSRQRTKSQRKAGGGSAQSCDSIVVAYYFCGEPIPYRTLVRGRAVTLGQFKELLTKKGNYRYYFKKVSDEFECGVVFEEVREDGAVLPVFEEKVIGKVEKVD</sequence>
<keyword evidence="10" id="KW-0734">Signal transduction inhibitor</keyword>
<dbReference type="PROSITE" id="PS50841">
    <property type="entry name" value="DIX"/>
    <property type="match status" value="1"/>
</dbReference>
<evidence type="ECO:0000256" key="5">
    <source>
        <dbReference type="ARBA" id="ARBA00022473"/>
    </source>
</evidence>
<gene>
    <name evidence="21" type="primary">AXIN1</name>
</gene>
<dbReference type="InterPro" id="IPR014936">
    <property type="entry name" value="Axin_b-cat-bd"/>
</dbReference>
<feature type="domain" description="RGS" evidence="18">
    <location>
        <begin position="88"/>
        <end position="211"/>
    </location>
</feature>
<keyword evidence="5" id="KW-0217">Developmental protein</keyword>
<evidence type="ECO:0000256" key="9">
    <source>
        <dbReference type="ARBA" id="ARBA00022687"/>
    </source>
</evidence>
<feature type="compositionally biased region" description="Polar residues" evidence="17">
    <location>
        <begin position="216"/>
        <end position="227"/>
    </location>
</feature>
<dbReference type="Gene3D" id="2.40.240.130">
    <property type="match status" value="1"/>
</dbReference>
<name>A0A341CL75_NEOAA</name>
<feature type="region of interest" description="Disordered" evidence="17">
    <location>
        <begin position="715"/>
        <end position="745"/>
    </location>
</feature>
<evidence type="ECO:0000313" key="20">
    <source>
        <dbReference type="Proteomes" id="UP000252040"/>
    </source>
</evidence>
<keyword evidence="9 16" id="KW-0879">Wnt signaling pathway</keyword>
<evidence type="ECO:0000256" key="8">
    <source>
        <dbReference type="ARBA" id="ARBA00022553"/>
    </source>
</evidence>
<feature type="compositionally biased region" description="Polar residues" evidence="17">
    <location>
        <begin position="585"/>
        <end position="602"/>
    </location>
</feature>
<keyword evidence="8" id="KW-0597">Phosphoprotein</keyword>
<keyword evidence="20" id="KW-1185">Reference proteome</keyword>
<evidence type="ECO:0000256" key="2">
    <source>
        <dbReference type="ARBA" id="ARBA00004236"/>
    </source>
</evidence>